<accession>A0ABT9ZA15</accession>
<evidence type="ECO:0000256" key="1">
    <source>
        <dbReference type="ARBA" id="ARBA00009174"/>
    </source>
</evidence>
<dbReference type="Gene3D" id="3.10.129.10">
    <property type="entry name" value="Hotdog Thioesterase"/>
    <property type="match status" value="1"/>
</dbReference>
<organism evidence="3 4">
    <name type="scientific">Metabacillus malikii</name>
    <dbReference type="NCBI Taxonomy" id="1504265"/>
    <lineage>
        <taxon>Bacteria</taxon>
        <taxon>Bacillati</taxon>
        <taxon>Bacillota</taxon>
        <taxon>Bacilli</taxon>
        <taxon>Bacillales</taxon>
        <taxon>Bacillaceae</taxon>
        <taxon>Metabacillus</taxon>
    </lineage>
</organism>
<comment type="caution">
    <text evidence="3">The sequence shown here is derived from an EMBL/GenBank/DDBJ whole genome shotgun (WGS) entry which is preliminary data.</text>
</comment>
<name>A0ABT9ZA15_9BACI</name>
<evidence type="ECO:0000313" key="4">
    <source>
        <dbReference type="Proteomes" id="UP001234495"/>
    </source>
</evidence>
<dbReference type="NCBIfam" id="NF000582">
    <property type="entry name" value="PRK00006.1"/>
    <property type="match status" value="1"/>
</dbReference>
<dbReference type="RefSeq" id="WP_307336178.1">
    <property type="nucleotide sequence ID" value="NZ_JAUSUD010000001.1"/>
</dbReference>
<reference evidence="3 4" key="1">
    <citation type="submission" date="2023-07" db="EMBL/GenBank/DDBJ databases">
        <title>Genomic Encyclopedia of Type Strains, Phase IV (KMG-IV): sequencing the most valuable type-strain genomes for metagenomic binning, comparative biology and taxonomic classification.</title>
        <authorList>
            <person name="Goeker M."/>
        </authorList>
    </citation>
    <scope>NUCLEOTIDE SEQUENCE [LARGE SCALE GENOMIC DNA]</scope>
    <source>
        <strain evidence="3 4">DSM 29005</strain>
    </source>
</reference>
<dbReference type="Pfam" id="PF07977">
    <property type="entry name" value="FabA"/>
    <property type="match status" value="1"/>
</dbReference>
<dbReference type="PANTHER" id="PTHR30272">
    <property type="entry name" value="3-HYDROXYACYL-[ACYL-CARRIER-PROTEIN] DEHYDRATASE"/>
    <property type="match status" value="1"/>
</dbReference>
<dbReference type="InterPro" id="IPR029069">
    <property type="entry name" value="HotDog_dom_sf"/>
</dbReference>
<evidence type="ECO:0000256" key="2">
    <source>
        <dbReference type="ARBA" id="ARBA00023239"/>
    </source>
</evidence>
<proteinExistence type="inferred from homology"/>
<keyword evidence="2 3" id="KW-0456">Lyase</keyword>
<protein>
    <submittedName>
        <fullName evidence="3">3-hydroxyacyl-[acyl-carrier-protein] dehydratase</fullName>
        <ecNumber evidence="3">4.2.1.59</ecNumber>
    </submittedName>
</protein>
<keyword evidence="4" id="KW-1185">Reference proteome</keyword>
<dbReference type="CDD" id="cd01288">
    <property type="entry name" value="FabZ"/>
    <property type="match status" value="1"/>
</dbReference>
<evidence type="ECO:0000313" key="3">
    <source>
        <dbReference type="EMBL" id="MDQ0229077.1"/>
    </source>
</evidence>
<sequence>MRKELGIQEILKILPHKWPFLFVDKVTDIEPGKRGIGIKNVTISEPYFEGHFPQFPIMPGVLIVEAAAQTAAVIFAAGEIERLSNEPSGGSRVSKKEMTDSPFLGYLSSIKKMKFKKPVAPGDQLKIKVRIGASLNGLTQVIIAVSTEKETVAEGEIIIAKKQ</sequence>
<dbReference type="Proteomes" id="UP001234495">
    <property type="component" value="Unassembled WGS sequence"/>
</dbReference>
<dbReference type="GO" id="GO:0019171">
    <property type="term" value="F:(3R)-hydroxyacyl-[acyl-carrier-protein] dehydratase activity"/>
    <property type="evidence" value="ECO:0007669"/>
    <property type="project" value="UniProtKB-EC"/>
</dbReference>
<dbReference type="InterPro" id="IPR013114">
    <property type="entry name" value="FabA_FabZ"/>
</dbReference>
<dbReference type="EMBL" id="JAUSUD010000001">
    <property type="protein sequence ID" value="MDQ0229077.1"/>
    <property type="molecule type" value="Genomic_DNA"/>
</dbReference>
<dbReference type="EC" id="4.2.1.59" evidence="3"/>
<dbReference type="PANTHER" id="PTHR30272:SF1">
    <property type="entry name" value="3-HYDROXYACYL-[ACYL-CARRIER-PROTEIN] DEHYDRATASE"/>
    <property type="match status" value="1"/>
</dbReference>
<gene>
    <name evidence="3" type="ORF">J2S19_000327</name>
</gene>
<comment type="similarity">
    <text evidence="1">Belongs to the thioester dehydratase family. FabZ subfamily.</text>
</comment>
<dbReference type="SUPFAM" id="SSF54637">
    <property type="entry name" value="Thioesterase/thiol ester dehydrase-isomerase"/>
    <property type="match status" value="1"/>
</dbReference>